<organism evidence="1 2">
    <name type="scientific">Ramazzottius varieornatus</name>
    <name type="common">Water bear</name>
    <name type="synonym">Tardigrade</name>
    <dbReference type="NCBI Taxonomy" id="947166"/>
    <lineage>
        <taxon>Eukaryota</taxon>
        <taxon>Metazoa</taxon>
        <taxon>Ecdysozoa</taxon>
        <taxon>Tardigrada</taxon>
        <taxon>Eutardigrada</taxon>
        <taxon>Parachela</taxon>
        <taxon>Hypsibioidea</taxon>
        <taxon>Ramazzottiidae</taxon>
        <taxon>Ramazzottius</taxon>
    </lineage>
</organism>
<reference evidence="1 2" key="1">
    <citation type="journal article" date="2016" name="Nat. Commun.">
        <title>Extremotolerant tardigrade genome and improved radiotolerance of human cultured cells by tardigrade-unique protein.</title>
        <authorList>
            <person name="Hashimoto T."/>
            <person name="Horikawa D.D."/>
            <person name="Saito Y."/>
            <person name="Kuwahara H."/>
            <person name="Kozuka-Hata H."/>
            <person name="Shin-I T."/>
            <person name="Minakuchi Y."/>
            <person name="Ohishi K."/>
            <person name="Motoyama A."/>
            <person name="Aizu T."/>
            <person name="Enomoto A."/>
            <person name="Kondo K."/>
            <person name="Tanaka S."/>
            <person name="Hara Y."/>
            <person name="Koshikawa S."/>
            <person name="Sagara H."/>
            <person name="Miura T."/>
            <person name="Yokobori S."/>
            <person name="Miyagawa K."/>
            <person name="Suzuki Y."/>
            <person name="Kubo T."/>
            <person name="Oyama M."/>
            <person name="Kohara Y."/>
            <person name="Fujiyama A."/>
            <person name="Arakawa K."/>
            <person name="Katayama T."/>
            <person name="Toyoda A."/>
            <person name="Kunieda T."/>
        </authorList>
    </citation>
    <scope>NUCLEOTIDE SEQUENCE [LARGE SCALE GENOMIC DNA]</scope>
    <source>
        <strain evidence="1 2">YOKOZUNA-1</strain>
    </source>
</reference>
<evidence type="ECO:0000313" key="2">
    <source>
        <dbReference type="Proteomes" id="UP000186922"/>
    </source>
</evidence>
<evidence type="ECO:0000313" key="1">
    <source>
        <dbReference type="EMBL" id="GAU90514.1"/>
    </source>
</evidence>
<gene>
    <name evidence="1" type="primary">RvY_02920-1</name>
    <name evidence="1" type="synonym">RvY_02920.1</name>
    <name evidence="1" type="ORF">RvY_02920</name>
</gene>
<dbReference type="AlphaFoldDB" id="A0A1D1ULD3"/>
<name>A0A1D1ULD3_RAMVA</name>
<sequence>MKAEDAKAALRERARKSLTKPRRLLSDLVQNIPIEVAGHLPSAHNLTRMARHQRQV</sequence>
<dbReference type="EMBL" id="BDGG01000001">
    <property type="protein sequence ID" value="GAU90514.1"/>
    <property type="molecule type" value="Genomic_DNA"/>
</dbReference>
<accession>A0A1D1ULD3</accession>
<protein>
    <submittedName>
        <fullName evidence="1">Uncharacterized protein</fullName>
    </submittedName>
</protein>
<proteinExistence type="predicted"/>
<keyword evidence="2" id="KW-1185">Reference proteome</keyword>
<dbReference type="Proteomes" id="UP000186922">
    <property type="component" value="Unassembled WGS sequence"/>
</dbReference>
<comment type="caution">
    <text evidence="1">The sequence shown here is derived from an EMBL/GenBank/DDBJ whole genome shotgun (WGS) entry which is preliminary data.</text>
</comment>